<proteinExistence type="predicted"/>
<dbReference type="Proteomes" id="UP001596106">
    <property type="component" value="Unassembled WGS sequence"/>
</dbReference>
<evidence type="ECO:0000313" key="4">
    <source>
        <dbReference type="Proteomes" id="UP001596106"/>
    </source>
</evidence>
<dbReference type="EMBL" id="JBHSMA010000001">
    <property type="protein sequence ID" value="MFC5408248.1"/>
    <property type="molecule type" value="Genomic_DNA"/>
</dbReference>
<dbReference type="InterPro" id="IPR000668">
    <property type="entry name" value="Peptidase_C1A_C"/>
</dbReference>
<comment type="caution">
    <text evidence="3">The sequence shown here is derived from an EMBL/GenBank/DDBJ whole genome shotgun (WGS) entry which is preliminary data.</text>
</comment>
<evidence type="ECO:0000259" key="2">
    <source>
        <dbReference type="Pfam" id="PF00112"/>
    </source>
</evidence>
<name>A0ABW0I6J7_9BACT</name>
<evidence type="ECO:0000313" key="3">
    <source>
        <dbReference type="EMBL" id="MFC5408248.1"/>
    </source>
</evidence>
<dbReference type="CDD" id="cd02619">
    <property type="entry name" value="Peptidase_C1"/>
    <property type="match status" value="1"/>
</dbReference>
<evidence type="ECO:0000256" key="1">
    <source>
        <dbReference type="SAM" id="MobiDB-lite"/>
    </source>
</evidence>
<dbReference type="Pfam" id="PF00112">
    <property type="entry name" value="Peptidase_C1"/>
    <property type="match status" value="1"/>
</dbReference>
<organism evidence="3 4">
    <name type="scientific">Larkinella bovis</name>
    <dbReference type="NCBI Taxonomy" id="683041"/>
    <lineage>
        <taxon>Bacteria</taxon>
        <taxon>Pseudomonadati</taxon>
        <taxon>Bacteroidota</taxon>
        <taxon>Cytophagia</taxon>
        <taxon>Cytophagales</taxon>
        <taxon>Spirosomataceae</taxon>
        <taxon>Larkinella</taxon>
    </lineage>
</organism>
<dbReference type="Gene3D" id="3.90.70.10">
    <property type="entry name" value="Cysteine proteinases"/>
    <property type="match status" value="1"/>
</dbReference>
<feature type="domain" description="Peptidase C1A papain C-terminal" evidence="2">
    <location>
        <begin position="48"/>
        <end position="235"/>
    </location>
</feature>
<accession>A0ABW0I6J7</accession>
<dbReference type="InterPro" id="IPR038765">
    <property type="entry name" value="Papain-like_cys_pep_sf"/>
</dbReference>
<gene>
    <name evidence="3" type="ORF">ACFPMF_02930</name>
</gene>
<reference evidence="4" key="1">
    <citation type="journal article" date="2019" name="Int. J. Syst. Evol. Microbiol.">
        <title>The Global Catalogue of Microorganisms (GCM) 10K type strain sequencing project: providing services to taxonomists for standard genome sequencing and annotation.</title>
        <authorList>
            <consortium name="The Broad Institute Genomics Platform"/>
            <consortium name="The Broad Institute Genome Sequencing Center for Infectious Disease"/>
            <person name="Wu L."/>
            <person name="Ma J."/>
        </authorList>
    </citation>
    <scope>NUCLEOTIDE SEQUENCE [LARGE SCALE GENOMIC DNA]</scope>
    <source>
        <strain evidence="4">CCUG 55250</strain>
    </source>
</reference>
<dbReference type="SUPFAM" id="SSF54001">
    <property type="entry name" value="Cysteine proteinases"/>
    <property type="match status" value="1"/>
</dbReference>
<dbReference type="RefSeq" id="WP_379840933.1">
    <property type="nucleotide sequence ID" value="NZ_JBHSMA010000001.1"/>
</dbReference>
<sequence>MAKAPKTPKRVYNVRPDSLDFRDKIYVPNLYEVPVSIHLDEYTVWEVPILDQGQEGACTGFGLATVANYLLRKRKVIPDKNPVSPRMLYEMARRYDEWPGEDYDGSSARGAMKGWHKHGICGDECWPYQVDVRNERLTDDRTKDALKRPLGAYYRVNHKDLVAMHTAMAEVGILYATATVHEGWQQVQADGLIHYSEQVLGGHAFAIVAYDQNGFWIQNSWGESWGKGGFAQISYDDWLANGTDVWVARLGAPVLLYTPQSTAISNAAASGKSNAYAFSDLRPHIISIGNDGKLNGGGSFGTSADEVKTIFQHDFMRETQTWAKKRLLLYAHGGLVGEDAAVQRLADVRPALLKAEVYPVSFIWHTDFWTTTTNILQDALKRRRPEGFLDASKDFMLDRLDDALEPVARTLMGKSQWDEMKENALMATSHKNGGARLALQEIAELAQKTDLEIHVVSHSAGSIFHGPIVERLTKDLNLPIESCTLWAPACTVRFFKENYLPAIQSGKIGRFALYTLTDEAEQDDHCARIYNKSLLYLVSNAFEAYPRIPLFRPNGEPLLGMAKFIQEALTKPTKNRENKNFDPVLFKLFQSENVEWVQSPNNEPPHSRNRSTSRHHGDFDDDAPTVESTLARMLDSAKPRIETELVFTRSASSNLEKRKQLMD</sequence>
<protein>
    <submittedName>
        <fullName evidence="3">C1 family peptidase</fullName>
    </submittedName>
</protein>
<keyword evidence="4" id="KW-1185">Reference proteome</keyword>
<feature type="region of interest" description="Disordered" evidence="1">
    <location>
        <begin position="597"/>
        <end position="624"/>
    </location>
</feature>